<protein>
    <submittedName>
        <fullName evidence="1">Uncharacterized protein</fullName>
    </submittedName>
</protein>
<dbReference type="Proteomes" id="UP001066276">
    <property type="component" value="Chromosome 2_1"/>
</dbReference>
<reference evidence="1" key="1">
    <citation type="journal article" date="2022" name="bioRxiv">
        <title>Sequencing and chromosome-scale assembly of the giantPleurodeles waltlgenome.</title>
        <authorList>
            <person name="Brown T."/>
            <person name="Elewa A."/>
            <person name="Iarovenko S."/>
            <person name="Subramanian E."/>
            <person name="Araus A.J."/>
            <person name="Petzold A."/>
            <person name="Susuki M."/>
            <person name="Suzuki K.-i.T."/>
            <person name="Hayashi T."/>
            <person name="Toyoda A."/>
            <person name="Oliveira C."/>
            <person name="Osipova E."/>
            <person name="Leigh N.D."/>
            <person name="Simon A."/>
            <person name="Yun M.H."/>
        </authorList>
    </citation>
    <scope>NUCLEOTIDE SEQUENCE</scope>
    <source>
        <strain evidence="1">20211129_DDA</strain>
        <tissue evidence="1">Liver</tissue>
    </source>
</reference>
<accession>A0AAV7VD86</accession>
<evidence type="ECO:0000313" key="2">
    <source>
        <dbReference type="Proteomes" id="UP001066276"/>
    </source>
</evidence>
<sequence>MWESHIHSLYGPANKKGIIPFNRKAEQLPWSHNNTAGRQALTITKKDPWGPVWKSDQIAGLIRKMKPEGAVALNGLQNAIFKIHPEYWAQYFLPLFTTTALVSCIPDSWRGSIIHTIFKSGNLALPTNYRLIALIDVEEKVYGSCLLQHLKA</sequence>
<comment type="caution">
    <text evidence="1">The sequence shown here is derived from an EMBL/GenBank/DDBJ whole genome shotgun (WGS) entry which is preliminary data.</text>
</comment>
<proteinExistence type="predicted"/>
<organism evidence="1 2">
    <name type="scientific">Pleurodeles waltl</name>
    <name type="common">Iberian ribbed newt</name>
    <dbReference type="NCBI Taxonomy" id="8319"/>
    <lineage>
        <taxon>Eukaryota</taxon>
        <taxon>Metazoa</taxon>
        <taxon>Chordata</taxon>
        <taxon>Craniata</taxon>
        <taxon>Vertebrata</taxon>
        <taxon>Euteleostomi</taxon>
        <taxon>Amphibia</taxon>
        <taxon>Batrachia</taxon>
        <taxon>Caudata</taxon>
        <taxon>Salamandroidea</taxon>
        <taxon>Salamandridae</taxon>
        <taxon>Pleurodelinae</taxon>
        <taxon>Pleurodeles</taxon>
    </lineage>
</organism>
<dbReference type="EMBL" id="JANPWB010000003">
    <property type="protein sequence ID" value="KAJ1198861.1"/>
    <property type="molecule type" value="Genomic_DNA"/>
</dbReference>
<keyword evidence="2" id="KW-1185">Reference proteome</keyword>
<gene>
    <name evidence="1" type="ORF">NDU88_002700</name>
</gene>
<dbReference type="AlphaFoldDB" id="A0AAV7VD86"/>
<name>A0AAV7VD86_PLEWA</name>
<evidence type="ECO:0000313" key="1">
    <source>
        <dbReference type="EMBL" id="KAJ1198861.1"/>
    </source>
</evidence>